<feature type="signal peptide" evidence="1">
    <location>
        <begin position="1"/>
        <end position="18"/>
    </location>
</feature>
<protein>
    <submittedName>
        <fullName evidence="2">Uncharacterized protein</fullName>
    </submittedName>
</protein>
<name>A0A556MQM9_9FLAO</name>
<accession>A0A556MQM9</accession>
<sequence>MKFLIISMLSTGFLFSFAKLNEPKIPNIKVSYHPISTTKLDIETDEAIETWKTNNSCTFESNSKSQMFSFKEVNETKKVVRSYSYPIVSFQTDDETYQFKIRTDVGTANYIVWKDKRMVVIEAGDWNWLISK</sequence>
<feature type="chain" id="PRO_5021968543" evidence="1">
    <location>
        <begin position="19"/>
        <end position="132"/>
    </location>
</feature>
<dbReference type="EMBL" id="VLPL01000005">
    <property type="protein sequence ID" value="TSJ42261.1"/>
    <property type="molecule type" value="Genomic_DNA"/>
</dbReference>
<organism evidence="2 3">
    <name type="scientific">Fluviicola chungangensis</name>
    <dbReference type="NCBI Taxonomy" id="2597671"/>
    <lineage>
        <taxon>Bacteria</taxon>
        <taxon>Pseudomonadati</taxon>
        <taxon>Bacteroidota</taxon>
        <taxon>Flavobacteriia</taxon>
        <taxon>Flavobacteriales</taxon>
        <taxon>Crocinitomicaceae</taxon>
        <taxon>Fluviicola</taxon>
    </lineage>
</organism>
<keyword evidence="3" id="KW-1185">Reference proteome</keyword>
<comment type="caution">
    <text evidence="2">The sequence shown here is derived from an EMBL/GenBank/DDBJ whole genome shotgun (WGS) entry which is preliminary data.</text>
</comment>
<gene>
    <name evidence="2" type="ORF">FO442_10860</name>
</gene>
<evidence type="ECO:0000313" key="2">
    <source>
        <dbReference type="EMBL" id="TSJ42261.1"/>
    </source>
</evidence>
<reference evidence="2 3" key="1">
    <citation type="submission" date="2019-07" db="EMBL/GenBank/DDBJ databases">
        <authorList>
            <person name="Huq M.A."/>
        </authorList>
    </citation>
    <scope>NUCLEOTIDE SEQUENCE [LARGE SCALE GENOMIC DNA]</scope>
    <source>
        <strain evidence="2 3">MAH-3</strain>
    </source>
</reference>
<dbReference type="RefSeq" id="WP_144333216.1">
    <property type="nucleotide sequence ID" value="NZ_VLPL01000005.1"/>
</dbReference>
<dbReference type="AlphaFoldDB" id="A0A556MQM9"/>
<dbReference type="Proteomes" id="UP000316008">
    <property type="component" value="Unassembled WGS sequence"/>
</dbReference>
<evidence type="ECO:0000256" key="1">
    <source>
        <dbReference type="SAM" id="SignalP"/>
    </source>
</evidence>
<evidence type="ECO:0000313" key="3">
    <source>
        <dbReference type="Proteomes" id="UP000316008"/>
    </source>
</evidence>
<keyword evidence="1" id="KW-0732">Signal</keyword>
<proteinExistence type="predicted"/>